<dbReference type="EMBL" id="JARKIE010000384">
    <property type="protein sequence ID" value="KAJ7646235.1"/>
    <property type="molecule type" value="Genomic_DNA"/>
</dbReference>
<feature type="region of interest" description="Disordered" evidence="1">
    <location>
        <begin position="244"/>
        <end position="271"/>
    </location>
</feature>
<dbReference type="Proteomes" id="UP001221757">
    <property type="component" value="Unassembled WGS sequence"/>
</dbReference>
<proteinExistence type="predicted"/>
<evidence type="ECO:0000256" key="1">
    <source>
        <dbReference type="SAM" id="MobiDB-lite"/>
    </source>
</evidence>
<feature type="compositionally biased region" description="Polar residues" evidence="1">
    <location>
        <begin position="298"/>
        <end position="309"/>
    </location>
</feature>
<name>A0AAD7CDT0_MYCRO</name>
<organism evidence="2 3">
    <name type="scientific">Mycena rosella</name>
    <name type="common">Pink bonnet</name>
    <name type="synonym">Agaricus rosellus</name>
    <dbReference type="NCBI Taxonomy" id="1033263"/>
    <lineage>
        <taxon>Eukaryota</taxon>
        <taxon>Fungi</taxon>
        <taxon>Dikarya</taxon>
        <taxon>Basidiomycota</taxon>
        <taxon>Agaricomycotina</taxon>
        <taxon>Agaricomycetes</taxon>
        <taxon>Agaricomycetidae</taxon>
        <taxon>Agaricales</taxon>
        <taxon>Marasmiineae</taxon>
        <taxon>Mycenaceae</taxon>
        <taxon>Mycena</taxon>
    </lineage>
</organism>
<feature type="region of interest" description="Disordered" evidence="1">
    <location>
        <begin position="289"/>
        <end position="343"/>
    </location>
</feature>
<dbReference type="AlphaFoldDB" id="A0AAD7CDT0"/>
<evidence type="ECO:0000313" key="2">
    <source>
        <dbReference type="EMBL" id="KAJ7646235.1"/>
    </source>
</evidence>
<reference evidence="2" key="1">
    <citation type="submission" date="2023-03" db="EMBL/GenBank/DDBJ databases">
        <title>Massive genome expansion in bonnet fungi (Mycena s.s.) driven by repeated elements and novel gene families across ecological guilds.</title>
        <authorList>
            <consortium name="Lawrence Berkeley National Laboratory"/>
            <person name="Harder C.B."/>
            <person name="Miyauchi S."/>
            <person name="Viragh M."/>
            <person name="Kuo A."/>
            <person name="Thoen E."/>
            <person name="Andreopoulos B."/>
            <person name="Lu D."/>
            <person name="Skrede I."/>
            <person name="Drula E."/>
            <person name="Henrissat B."/>
            <person name="Morin E."/>
            <person name="Kohler A."/>
            <person name="Barry K."/>
            <person name="LaButti K."/>
            <person name="Morin E."/>
            <person name="Salamov A."/>
            <person name="Lipzen A."/>
            <person name="Mereny Z."/>
            <person name="Hegedus B."/>
            <person name="Baldrian P."/>
            <person name="Stursova M."/>
            <person name="Weitz H."/>
            <person name="Taylor A."/>
            <person name="Grigoriev I.V."/>
            <person name="Nagy L.G."/>
            <person name="Martin F."/>
            <person name="Kauserud H."/>
        </authorList>
    </citation>
    <scope>NUCLEOTIDE SEQUENCE</scope>
    <source>
        <strain evidence="2">CBHHK067</strain>
    </source>
</reference>
<keyword evidence="3" id="KW-1185">Reference proteome</keyword>
<feature type="compositionally biased region" description="Low complexity" evidence="1">
    <location>
        <begin position="252"/>
        <end position="264"/>
    </location>
</feature>
<comment type="caution">
    <text evidence="2">The sequence shown here is derived from an EMBL/GenBank/DDBJ whole genome shotgun (WGS) entry which is preliminary data.</text>
</comment>
<accession>A0AAD7CDT0</accession>
<sequence length="446" mass="48024">MVKMGKNYYGTYYCTPPFHHDPDLPAHSMQTFYLVASPQAKVPRPSVYPSWSSTQRVTEGIPCGGPSTLSPTMPASLHGTRAVTLAHLKAVQVLHYTIHGSGVVHRALNTALAEYTNLYSSMGDATLFIMTDACPCCCCWNSNRNTNALPPYLPPFVHMTEGHCASERTSAQNPTAAGHSISQGKDLAAAERAATQVEGMGPTPNHHATFYSRASLSLHLSTILCLLTILGQEMWRNRMHGCGDTSRTMAQSTESSPTTTTISTKPAISQGSSLMSQSIAMQMAHYKAHAAAKDDAPESNSGSQHSASVKSMAASLSRPHCKSDVAGSATSPSKLQDDLEGEGACTPNEKLGLLLHVPWEHPHQTGCMALSASVQPDRTALETASPMPEEKRVHQMEKHLHLPPNLLQLQLSMLTHSPPRSSPVVLALLPPPLVKKCVYSRICHNA</sequence>
<evidence type="ECO:0000313" key="3">
    <source>
        <dbReference type="Proteomes" id="UP001221757"/>
    </source>
</evidence>
<protein>
    <submittedName>
        <fullName evidence="2">Uncharacterized protein</fullName>
    </submittedName>
</protein>
<gene>
    <name evidence="2" type="ORF">B0H17DRAFT_1148143</name>
</gene>